<dbReference type="PANTHER" id="PTHR23089">
    <property type="entry name" value="HISTIDINE TRIAD HIT PROTEIN"/>
    <property type="match status" value="1"/>
</dbReference>
<dbReference type="Gene3D" id="3.30.428.10">
    <property type="entry name" value="HIT-like"/>
    <property type="match status" value="1"/>
</dbReference>
<name>A0A285P0Q9_9AQUI</name>
<dbReference type="Pfam" id="PF01230">
    <property type="entry name" value="HIT"/>
    <property type="match status" value="1"/>
</dbReference>
<evidence type="ECO:0000256" key="1">
    <source>
        <dbReference type="PIRSR" id="PIRSR601310-1"/>
    </source>
</evidence>
<feature type="active site" description="Tele-AMP-histidine intermediate" evidence="1">
    <location>
        <position position="105"/>
    </location>
</feature>
<dbReference type="PROSITE" id="PS51084">
    <property type="entry name" value="HIT_2"/>
    <property type="match status" value="1"/>
</dbReference>
<protein>
    <submittedName>
        <fullName evidence="5">Histidine triad (HIT) family protein</fullName>
    </submittedName>
</protein>
<accession>A0A285P0Q9</accession>
<sequence length="119" mass="13447">MKDCIFCKIVSKEVPSKGVYEDDMVYAFHDINPVAPIHILIVPKKHILGIQEMQEEDEKVVGHMLYTARIIAEKLGIAPDENLNRGYRLVFNVGKDAGQSVFHLHLHLIGGRQMSWPPG</sequence>
<gene>
    <name evidence="5" type="ORF">SAMN06265353_0877</name>
</gene>
<dbReference type="CDD" id="cd01276">
    <property type="entry name" value="PKCI_related"/>
    <property type="match status" value="1"/>
</dbReference>
<dbReference type="PROSITE" id="PS00892">
    <property type="entry name" value="HIT_1"/>
    <property type="match status" value="1"/>
</dbReference>
<dbReference type="InterPro" id="IPR036265">
    <property type="entry name" value="HIT-like_sf"/>
</dbReference>
<dbReference type="InterPro" id="IPR019808">
    <property type="entry name" value="Histidine_triad_CS"/>
</dbReference>
<evidence type="ECO:0000313" key="6">
    <source>
        <dbReference type="Proteomes" id="UP000218627"/>
    </source>
</evidence>
<dbReference type="SUPFAM" id="SSF54197">
    <property type="entry name" value="HIT-like"/>
    <property type="match status" value="1"/>
</dbReference>
<keyword evidence="6" id="KW-1185">Reference proteome</keyword>
<dbReference type="GO" id="GO:0003824">
    <property type="term" value="F:catalytic activity"/>
    <property type="evidence" value="ECO:0007669"/>
    <property type="project" value="InterPro"/>
</dbReference>
<reference evidence="6" key="1">
    <citation type="submission" date="2017-09" db="EMBL/GenBank/DDBJ databases">
        <authorList>
            <person name="Varghese N."/>
            <person name="Submissions S."/>
        </authorList>
    </citation>
    <scope>NUCLEOTIDE SEQUENCE [LARGE SCALE GENOMIC DNA]</scope>
    <source>
        <strain evidence="6">DSM 2913</strain>
    </source>
</reference>
<dbReference type="InterPro" id="IPR001310">
    <property type="entry name" value="Histidine_triad_HIT"/>
</dbReference>
<evidence type="ECO:0000256" key="2">
    <source>
        <dbReference type="PIRSR" id="PIRSR601310-3"/>
    </source>
</evidence>
<dbReference type="PRINTS" id="PR00332">
    <property type="entry name" value="HISTRIAD"/>
</dbReference>
<dbReference type="InterPro" id="IPR011146">
    <property type="entry name" value="HIT-like"/>
</dbReference>
<organism evidence="5 6">
    <name type="scientific">Hydrogenobacter hydrogenophilus</name>
    <dbReference type="NCBI Taxonomy" id="35835"/>
    <lineage>
        <taxon>Bacteria</taxon>
        <taxon>Pseudomonadati</taxon>
        <taxon>Aquificota</taxon>
        <taxon>Aquificia</taxon>
        <taxon>Aquificales</taxon>
        <taxon>Aquificaceae</taxon>
        <taxon>Hydrogenobacter</taxon>
    </lineage>
</organism>
<evidence type="ECO:0000259" key="4">
    <source>
        <dbReference type="PROSITE" id="PS51084"/>
    </source>
</evidence>
<dbReference type="Proteomes" id="UP000218627">
    <property type="component" value="Unassembled WGS sequence"/>
</dbReference>
<proteinExistence type="predicted"/>
<feature type="short sequence motif" description="Histidine triad motif" evidence="2 3">
    <location>
        <begin position="103"/>
        <end position="107"/>
    </location>
</feature>
<feature type="domain" description="HIT" evidence="4">
    <location>
        <begin position="5"/>
        <end position="119"/>
    </location>
</feature>
<evidence type="ECO:0000313" key="5">
    <source>
        <dbReference type="EMBL" id="SNZ13736.1"/>
    </source>
</evidence>
<dbReference type="AlphaFoldDB" id="A0A285P0Q9"/>
<dbReference type="EMBL" id="OBEN01000003">
    <property type="protein sequence ID" value="SNZ13736.1"/>
    <property type="molecule type" value="Genomic_DNA"/>
</dbReference>
<evidence type="ECO:0000256" key="3">
    <source>
        <dbReference type="PROSITE-ProRule" id="PRU00464"/>
    </source>
</evidence>